<evidence type="ECO:0000313" key="2">
    <source>
        <dbReference type="EMBL" id="EPD32855.1"/>
    </source>
</evidence>
<keyword evidence="3" id="KW-1185">Reference proteome</keyword>
<organism evidence="2 3">
    <name type="scientific">Propionimicrobium lymphophilum ACS-093-V-SCH5</name>
    <dbReference type="NCBI Taxonomy" id="883161"/>
    <lineage>
        <taxon>Bacteria</taxon>
        <taxon>Bacillati</taxon>
        <taxon>Actinomycetota</taxon>
        <taxon>Actinomycetes</taxon>
        <taxon>Propionibacteriales</taxon>
        <taxon>Propionibacteriaceae</taxon>
        <taxon>Propionimicrobium</taxon>
    </lineage>
</organism>
<dbReference type="AlphaFoldDB" id="S2W3E2"/>
<dbReference type="Proteomes" id="UP000014417">
    <property type="component" value="Unassembled WGS sequence"/>
</dbReference>
<evidence type="ECO:0000313" key="3">
    <source>
        <dbReference type="Proteomes" id="UP000014417"/>
    </source>
</evidence>
<keyword evidence="1" id="KW-0472">Membrane</keyword>
<dbReference type="RefSeq" id="WP_016455995.1">
    <property type="nucleotide sequence ID" value="NZ_KE150269.1"/>
</dbReference>
<gene>
    <name evidence="2" type="ORF">HMPREF9306_01163</name>
</gene>
<proteinExistence type="predicted"/>
<keyword evidence="1" id="KW-1133">Transmembrane helix</keyword>
<dbReference type="EMBL" id="AGZR01000006">
    <property type="protein sequence ID" value="EPD32855.1"/>
    <property type="molecule type" value="Genomic_DNA"/>
</dbReference>
<name>S2W3E2_9ACTN</name>
<protein>
    <submittedName>
        <fullName evidence="2">Uncharacterized protein</fullName>
    </submittedName>
</protein>
<feature type="transmembrane region" description="Helical" evidence="1">
    <location>
        <begin position="30"/>
        <end position="51"/>
    </location>
</feature>
<evidence type="ECO:0000256" key="1">
    <source>
        <dbReference type="SAM" id="Phobius"/>
    </source>
</evidence>
<feature type="transmembrane region" description="Helical" evidence="1">
    <location>
        <begin position="71"/>
        <end position="92"/>
    </location>
</feature>
<dbReference type="STRING" id="883161.HMPREF9306_01163"/>
<reference evidence="2 3" key="1">
    <citation type="submission" date="2013-04" db="EMBL/GenBank/DDBJ databases">
        <title>The Genome Sequence of Propionimicrobium lymphophilum ACS-093-V-SCH5.</title>
        <authorList>
            <consortium name="The Broad Institute Genomics Platform"/>
            <person name="Earl A."/>
            <person name="Ward D."/>
            <person name="Feldgarden M."/>
            <person name="Gevers D."/>
            <person name="Saerens B."/>
            <person name="Vaneechoutte M."/>
            <person name="Walker B."/>
            <person name="Young S."/>
            <person name="Zeng Q."/>
            <person name="Gargeya S."/>
            <person name="Fitzgerald M."/>
            <person name="Haas B."/>
            <person name="Abouelleil A."/>
            <person name="Allen A.W."/>
            <person name="Alvarado L."/>
            <person name="Arachchi H.M."/>
            <person name="Berlin A.M."/>
            <person name="Chapman S.B."/>
            <person name="Gainer-Dewar J."/>
            <person name="Goldberg J."/>
            <person name="Griggs A."/>
            <person name="Gujja S."/>
            <person name="Hansen M."/>
            <person name="Howarth C."/>
            <person name="Imamovic A."/>
            <person name="Ireland A."/>
            <person name="Larimer J."/>
            <person name="McCowan C."/>
            <person name="Murphy C."/>
            <person name="Pearson M."/>
            <person name="Poon T.W."/>
            <person name="Priest M."/>
            <person name="Roberts A."/>
            <person name="Saif S."/>
            <person name="Shea T."/>
            <person name="Sisk P."/>
            <person name="Sykes S."/>
            <person name="Wortman J."/>
            <person name="Nusbaum C."/>
            <person name="Birren B."/>
        </authorList>
    </citation>
    <scope>NUCLEOTIDE SEQUENCE [LARGE SCALE GENOMIC DNA]</scope>
    <source>
        <strain evidence="2 3">ACS-093-V-SCH5</strain>
    </source>
</reference>
<accession>S2W3E2</accession>
<comment type="caution">
    <text evidence="2">The sequence shown here is derived from an EMBL/GenBank/DDBJ whole genome shotgun (WGS) entry which is preliminary data.</text>
</comment>
<keyword evidence="1" id="KW-0812">Transmembrane</keyword>
<sequence length="119" mass="13058">MANSRNTNYPQPDKNRIPLCDRAAMFFTKLLISIGVLVGLAALTYVGAWVAHWFMGTPTPNELIEQAVTLLGAWLPTALGVAGAAAFGLLILDQFARGQAYRAENPWYRPDDPDAPWLN</sequence>
<dbReference type="HOGENOM" id="CLU_2059292_0_0_11"/>